<sequence length="142" mass="16607">MRPAHLYQYLEAVHCGSFFGGQFMSHFSRTPFSGTPAEEKFCLASIQLIRSCDTITDLMFVDFEHDRDFFAVRFAISEPFPPKNNVNQENGKVRYTPVSIVTMKVRYVAIRRVLVDLRAIWPGPGYLRRIYFHLNFPPEIRR</sequence>
<dbReference type="WBParaSite" id="GPUH_0001044901-mRNA-1">
    <property type="protein sequence ID" value="GPUH_0001044901-mRNA-1"/>
    <property type="gene ID" value="GPUH_0001044901"/>
</dbReference>
<evidence type="ECO:0000313" key="3">
    <source>
        <dbReference type="Proteomes" id="UP000271098"/>
    </source>
</evidence>
<reference evidence="4" key="1">
    <citation type="submission" date="2016-06" db="UniProtKB">
        <authorList>
            <consortium name="WormBaseParasite"/>
        </authorList>
    </citation>
    <scope>IDENTIFICATION</scope>
</reference>
<dbReference type="OrthoDB" id="6513042at2759"/>
<name>A0A183DNZ5_9BILA</name>
<dbReference type="InterPro" id="IPR057493">
    <property type="entry name" value="PH_RdRP-assoc"/>
</dbReference>
<dbReference type="EMBL" id="UYRT01077973">
    <property type="protein sequence ID" value="VDN17439.1"/>
    <property type="molecule type" value="Genomic_DNA"/>
</dbReference>
<gene>
    <name evidence="2" type="ORF">GPUH_LOCUS10436</name>
</gene>
<dbReference type="Proteomes" id="UP000271098">
    <property type="component" value="Unassembled WGS sequence"/>
</dbReference>
<protein>
    <recommendedName>
        <fullName evidence="1">PH-like domain-containing protein</fullName>
    </recommendedName>
</protein>
<feature type="domain" description="PH-like" evidence="1">
    <location>
        <begin position="2"/>
        <end position="142"/>
    </location>
</feature>
<dbReference type="AlphaFoldDB" id="A0A183DNZ5"/>
<organism evidence="4">
    <name type="scientific">Gongylonema pulchrum</name>
    <dbReference type="NCBI Taxonomy" id="637853"/>
    <lineage>
        <taxon>Eukaryota</taxon>
        <taxon>Metazoa</taxon>
        <taxon>Ecdysozoa</taxon>
        <taxon>Nematoda</taxon>
        <taxon>Chromadorea</taxon>
        <taxon>Rhabditida</taxon>
        <taxon>Spirurina</taxon>
        <taxon>Spiruromorpha</taxon>
        <taxon>Spiruroidea</taxon>
        <taxon>Gongylonematidae</taxon>
        <taxon>Gongylonema</taxon>
    </lineage>
</organism>
<reference evidence="2 3" key="2">
    <citation type="submission" date="2018-11" db="EMBL/GenBank/DDBJ databases">
        <authorList>
            <consortium name="Pathogen Informatics"/>
        </authorList>
    </citation>
    <scope>NUCLEOTIDE SEQUENCE [LARGE SCALE GENOMIC DNA]</scope>
</reference>
<evidence type="ECO:0000313" key="2">
    <source>
        <dbReference type="EMBL" id="VDN17439.1"/>
    </source>
</evidence>
<evidence type="ECO:0000313" key="4">
    <source>
        <dbReference type="WBParaSite" id="GPUH_0001044901-mRNA-1"/>
    </source>
</evidence>
<dbReference type="Pfam" id="PF25359">
    <property type="entry name" value="PH_met_RdRP"/>
    <property type="match status" value="1"/>
</dbReference>
<proteinExistence type="predicted"/>
<evidence type="ECO:0000259" key="1">
    <source>
        <dbReference type="Pfam" id="PF25359"/>
    </source>
</evidence>
<keyword evidence="3" id="KW-1185">Reference proteome</keyword>
<accession>A0A183DNZ5</accession>